<proteinExistence type="predicted"/>
<reference evidence="2 3" key="1">
    <citation type="submission" date="2020-08" db="EMBL/GenBank/DDBJ databases">
        <title>Genomic Encyclopedia of Type Strains, Phase III (KMG-III): the genomes of soil and plant-associated and newly described type strains.</title>
        <authorList>
            <person name="Whitman W."/>
        </authorList>
    </citation>
    <scope>NUCLEOTIDE SEQUENCE [LARGE SCALE GENOMIC DNA]</scope>
    <source>
        <strain evidence="2 3">CECT 3265</strain>
    </source>
</reference>
<evidence type="ECO:0000256" key="1">
    <source>
        <dbReference type="SAM" id="MobiDB-lite"/>
    </source>
</evidence>
<accession>A0A7W7PE69</accession>
<comment type="caution">
    <text evidence="2">The sequence shown here is derived from an EMBL/GenBank/DDBJ whole genome shotgun (WGS) entry which is preliminary data.</text>
</comment>
<feature type="region of interest" description="Disordered" evidence="1">
    <location>
        <begin position="38"/>
        <end position="98"/>
    </location>
</feature>
<evidence type="ECO:0000313" key="2">
    <source>
        <dbReference type="EMBL" id="MBB4886352.1"/>
    </source>
</evidence>
<protein>
    <submittedName>
        <fullName evidence="2">Uncharacterized protein</fullName>
    </submittedName>
</protein>
<dbReference type="EMBL" id="JACHJG010000004">
    <property type="protein sequence ID" value="MBB4886352.1"/>
    <property type="molecule type" value="Genomic_DNA"/>
</dbReference>
<organism evidence="2 3">
    <name type="scientific">Streptomyces netropsis</name>
    <name type="common">Streptoverticillium netropsis</name>
    <dbReference type="NCBI Taxonomy" id="55404"/>
    <lineage>
        <taxon>Bacteria</taxon>
        <taxon>Bacillati</taxon>
        <taxon>Actinomycetota</taxon>
        <taxon>Actinomycetes</taxon>
        <taxon>Kitasatosporales</taxon>
        <taxon>Streptomycetaceae</taxon>
        <taxon>Streptomyces</taxon>
    </lineage>
</organism>
<dbReference type="AlphaFoldDB" id="A0A7W7PE69"/>
<dbReference type="RefSeq" id="WP_184733480.1">
    <property type="nucleotide sequence ID" value="NZ_BMRW01000004.1"/>
</dbReference>
<keyword evidence="3" id="KW-1185">Reference proteome</keyword>
<sequence length="160" mass="16430">MTDQLTSDQPKRSWFARHKILTALGALVVFLIAVSAASGGEGSDGTRSGAVTAPESGRPKKGASKPSADSGPADDTAARAAGKEVSNGSYIVGEDMPPGVYVSKGASDDVLGLCSVTTEPKSGKLPQIKAAKKGEQVIVTLDEGDGTVTLQGCEPFRKRR</sequence>
<dbReference type="Proteomes" id="UP000556436">
    <property type="component" value="Unassembled WGS sequence"/>
</dbReference>
<name>A0A7W7PE69_STRNE</name>
<evidence type="ECO:0000313" key="3">
    <source>
        <dbReference type="Proteomes" id="UP000556436"/>
    </source>
</evidence>
<gene>
    <name evidence="2" type="ORF">FHS38_002385</name>
</gene>